<dbReference type="GO" id="GO:0005198">
    <property type="term" value="F:structural molecule activity"/>
    <property type="evidence" value="ECO:0007669"/>
    <property type="project" value="InterPro"/>
</dbReference>
<evidence type="ECO:0000259" key="4">
    <source>
        <dbReference type="Pfam" id="PF00669"/>
    </source>
</evidence>
<comment type="caution">
    <text evidence="6">The sequence shown here is derived from an EMBL/GenBank/DDBJ whole genome shotgun (WGS) entry which is preliminary data.</text>
</comment>
<evidence type="ECO:0000259" key="5">
    <source>
        <dbReference type="Pfam" id="PF00700"/>
    </source>
</evidence>
<dbReference type="NCBIfam" id="TIGR02550">
    <property type="entry name" value="flagell_flgL"/>
    <property type="match status" value="1"/>
</dbReference>
<dbReference type="RefSeq" id="WP_263072191.1">
    <property type="nucleotide sequence ID" value="NZ_JAOUSF010000002.1"/>
</dbReference>
<evidence type="ECO:0000313" key="7">
    <source>
        <dbReference type="Proteomes" id="UP001209318"/>
    </source>
</evidence>
<dbReference type="GO" id="GO:0071973">
    <property type="term" value="P:bacterial-type flagellum-dependent cell motility"/>
    <property type="evidence" value="ECO:0007669"/>
    <property type="project" value="InterPro"/>
</dbReference>
<reference evidence="6" key="1">
    <citation type="submission" date="2022-10" db="EMBL/GenBank/DDBJ databases">
        <title>Description of Fervidibacillus gen. nov. in the family Fervidibacillaceae fam. nov. with two species, Fervidibacillus albus sp. nov., and Fervidibacillus halotolerans sp. nov., isolated from tidal flat sediments.</title>
        <authorList>
            <person name="Kwon K.K."/>
            <person name="Yang S.-H."/>
        </authorList>
    </citation>
    <scope>NUCLEOTIDE SEQUENCE</scope>
    <source>
        <strain evidence="6">JCM 19140</strain>
    </source>
</reference>
<dbReference type="Gene3D" id="1.20.1330.10">
    <property type="entry name" value="f41 fragment of flagellin, N-terminal domain"/>
    <property type="match status" value="1"/>
</dbReference>
<evidence type="ECO:0000256" key="3">
    <source>
        <dbReference type="ARBA" id="ARBA00023143"/>
    </source>
</evidence>
<name>A0AAE3LQ30_9BACI</name>
<keyword evidence="3" id="KW-0975">Bacterial flagellum</keyword>
<dbReference type="PANTHER" id="PTHR42792">
    <property type="entry name" value="FLAGELLIN"/>
    <property type="match status" value="1"/>
</dbReference>
<dbReference type="GO" id="GO:0009424">
    <property type="term" value="C:bacterial-type flagellum hook"/>
    <property type="evidence" value="ECO:0007669"/>
    <property type="project" value="InterPro"/>
</dbReference>
<dbReference type="AlphaFoldDB" id="A0AAE3LQ30"/>
<dbReference type="InterPro" id="IPR046358">
    <property type="entry name" value="Flagellin_C"/>
</dbReference>
<dbReference type="Pfam" id="PF00669">
    <property type="entry name" value="Flagellin_N"/>
    <property type="match status" value="1"/>
</dbReference>
<evidence type="ECO:0000256" key="2">
    <source>
        <dbReference type="ARBA" id="ARBA00005709"/>
    </source>
</evidence>
<proteinExistence type="inferred from homology"/>
<organism evidence="6 7">
    <name type="scientific">Perspicuibacillus lycopersici</name>
    <dbReference type="NCBI Taxonomy" id="1325689"/>
    <lineage>
        <taxon>Bacteria</taxon>
        <taxon>Bacillati</taxon>
        <taxon>Bacillota</taxon>
        <taxon>Bacilli</taxon>
        <taxon>Bacillales</taxon>
        <taxon>Bacillaceae</taxon>
        <taxon>Perspicuibacillus</taxon>
    </lineage>
</organism>
<dbReference type="Proteomes" id="UP001209318">
    <property type="component" value="Unassembled WGS sequence"/>
</dbReference>
<keyword evidence="7" id="KW-1185">Reference proteome</keyword>
<feature type="domain" description="Flagellin N-terminal" evidence="4">
    <location>
        <begin position="5"/>
        <end position="140"/>
    </location>
</feature>
<comment type="subcellular location">
    <subcellularLocation>
        <location evidence="1">Bacterial flagellum</location>
    </subcellularLocation>
</comment>
<dbReference type="EMBL" id="JAOUSF010000002">
    <property type="protein sequence ID" value="MCU9612984.1"/>
    <property type="molecule type" value="Genomic_DNA"/>
</dbReference>
<evidence type="ECO:0000256" key="1">
    <source>
        <dbReference type="ARBA" id="ARBA00004365"/>
    </source>
</evidence>
<dbReference type="InterPro" id="IPR001492">
    <property type="entry name" value="Flagellin"/>
</dbReference>
<feature type="domain" description="Flagellin C-terminal" evidence="5">
    <location>
        <begin position="206"/>
        <end position="289"/>
    </location>
</feature>
<sequence length="290" mass="32202">MRVTQSMISNNMTRNINSSYNKMNKLQETVNSQKQFSRPSDNPMAAVLSLNYNSSINQLEQYERNIGEVNNWLSTTETTINEGIDVLNRIRELTVEGANGTALGADREAIANEMSELKNHLKDLGNAQVNGKYIFNGSNTSVKPDGTFSEGSINIEIFQGTQVTVNTNGEELFGTILADDSSSVLTNLINDLNDPSKSEDDIGNYLDEIDGILEQFSKEQSKIGAKQLRVDLFENRLENHEVMATDLLSKNEDVDLEKVLIDLTTQQTVHQASLSVGAKLIQTTLMDFLK</sequence>
<dbReference type="SUPFAM" id="SSF64518">
    <property type="entry name" value="Phase 1 flagellin"/>
    <property type="match status" value="1"/>
</dbReference>
<dbReference type="InterPro" id="IPR001029">
    <property type="entry name" value="Flagellin_N"/>
</dbReference>
<comment type="similarity">
    <text evidence="2">Belongs to the bacterial flagellin family.</text>
</comment>
<accession>A0AAE3LQ30</accession>
<dbReference type="InterPro" id="IPR013384">
    <property type="entry name" value="Flagell_FlgL"/>
</dbReference>
<evidence type="ECO:0000313" key="6">
    <source>
        <dbReference type="EMBL" id="MCU9612984.1"/>
    </source>
</evidence>
<keyword evidence="6" id="KW-0282">Flagellum</keyword>
<dbReference type="Pfam" id="PF00700">
    <property type="entry name" value="Flagellin_C"/>
    <property type="match status" value="1"/>
</dbReference>
<keyword evidence="6" id="KW-0966">Cell projection</keyword>
<keyword evidence="6" id="KW-0969">Cilium</keyword>
<dbReference type="PANTHER" id="PTHR42792:SF1">
    <property type="entry name" value="FLAGELLAR HOOK-ASSOCIATED PROTEIN 3"/>
    <property type="match status" value="1"/>
</dbReference>
<gene>
    <name evidence="6" type="primary">flgL</name>
    <name evidence="6" type="ORF">OEV98_05395</name>
</gene>
<protein>
    <submittedName>
        <fullName evidence="6">Flagellar hook-associated protein FlgL</fullName>
    </submittedName>
</protein>